<comment type="caution">
    <text evidence="2">The sequence shown here is derived from an EMBL/GenBank/DDBJ whole genome shotgun (WGS) entry which is preliminary data.</text>
</comment>
<protein>
    <recommendedName>
        <fullName evidence="1">SGNH hydrolase-type esterase domain-containing protein</fullName>
    </recommendedName>
</protein>
<dbReference type="PANTHER" id="PTHR14209">
    <property type="entry name" value="ISOAMYL ACETATE-HYDROLYZING ESTERASE 1"/>
    <property type="match status" value="1"/>
</dbReference>
<dbReference type="Gene3D" id="3.40.50.1110">
    <property type="entry name" value="SGNH hydrolase"/>
    <property type="match status" value="1"/>
</dbReference>
<feature type="domain" description="SGNH hydrolase-type esterase" evidence="1">
    <location>
        <begin position="14"/>
        <end position="229"/>
    </location>
</feature>
<dbReference type="Pfam" id="PF13472">
    <property type="entry name" value="Lipase_GDSL_2"/>
    <property type="match status" value="1"/>
</dbReference>
<accession>A0AAD9WB09</accession>
<reference evidence="2" key="1">
    <citation type="submission" date="2023-06" db="EMBL/GenBank/DDBJ databases">
        <title>Draft genome of Marssonina rosae.</title>
        <authorList>
            <person name="Cheng Q."/>
        </authorList>
    </citation>
    <scope>NUCLEOTIDE SEQUENCE</scope>
    <source>
        <strain evidence="2">R4</strain>
    </source>
</reference>
<sequence length="266" mass="29311">MAARSGNKYPQLILLGDSIFQNSQLLRDGFSFQAGLQEHCLRRLDIVNRGLSGYNTANISVVLPDLIPSTSAARLDYLLLLLGSNDACLPDNPTGQHVPLEKYRANLEGILTHPSITAHDPTILLVTPPPIHEVHLQEQDLAKGQAALSRHQVVTAKYADVVRQIAEDSTKKKVVLVDLWAALMKEAARLTPNYVDDGTIIGSLEKGHNEGLRALLNDGLHLTGAGYRVFLDQVVPFVGPEWAREPETEPSWIFPHWSTAPRNDRA</sequence>
<proteinExistence type="predicted"/>
<dbReference type="InterPro" id="IPR045136">
    <property type="entry name" value="Iah1-like"/>
</dbReference>
<evidence type="ECO:0000313" key="3">
    <source>
        <dbReference type="Proteomes" id="UP001285354"/>
    </source>
</evidence>
<evidence type="ECO:0000259" key="1">
    <source>
        <dbReference type="Pfam" id="PF13472"/>
    </source>
</evidence>
<gene>
    <name evidence="2" type="ORF">QTJ16_006003</name>
</gene>
<dbReference type="EMBL" id="JAUBYV010000009">
    <property type="protein sequence ID" value="KAK2624810.1"/>
    <property type="molecule type" value="Genomic_DNA"/>
</dbReference>
<dbReference type="InterPro" id="IPR036514">
    <property type="entry name" value="SGNH_hydro_sf"/>
</dbReference>
<dbReference type="CDD" id="cd01838">
    <property type="entry name" value="Isoamyl_acetate_hydrolase_like"/>
    <property type="match status" value="1"/>
</dbReference>
<dbReference type="SUPFAM" id="SSF52266">
    <property type="entry name" value="SGNH hydrolase"/>
    <property type="match status" value="1"/>
</dbReference>
<organism evidence="2 3">
    <name type="scientific">Diplocarpon rosae</name>
    <dbReference type="NCBI Taxonomy" id="946125"/>
    <lineage>
        <taxon>Eukaryota</taxon>
        <taxon>Fungi</taxon>
        <taxon>Dikarya</taxon>
        <taxon>Ascomycota</taxon>
        <taxon>Pezizomycotina</taxon>
        <taxon>Leotiomycetes</taxon>
        <taxon>Helotiales</taxon>
        <taxon>Drepanopezizaceae</taxon>
        <taxon>Diplocarpon</taxon>
    </lineage>
</organism>
<name>A0AAD9WB09_9HELO</name>
<evidence type="ECO:0000313" key="2">
    <source>
        <dbReference type="EMBL" id="KAK2624810.1"/>
    </source>
</evidence>
<dbReference type="InterPro" id="IPR013830">
    <property type="entry name" value="SGNH_hydro"/>
</dbReference>
<dbReference type="Proteomes" id="UP001285354">
    <property type="component" value="Unassembled WGS sequence"/>
</dbReference>
<dbReference type="PANTHER" id="PTHR14209:SF19">
    <property type="entry name" value="ISOAMYL ACETATE-HYDROLYZING ESTERASE 1 HOMOLOG"/>
    <property type="match status" value="1"/>
</dbReference>
<dbReference type="AlphaFoldDB" id="A0AAD9WB09"/>
<keyword evidence="3" id="KW-1185">Reference proteome</keyword>